<keyword evidence="2" id="KW-1185">Reference proteome</keyword>
<gene>
    <name evidence="1" type="ORF">N0F65_005781</name>
</gene>
<proteinExistence type="predicted"/>
<dbReference type="Proteomes" id="UP001146120">
    <property type="component" value="Unassembled WGS sequence"/>
</dbReference>
<dbReference type="EMBL" id="DAKRPA010000156">
    <property type="protein sequence ID" value="DAZ96783.1"/>
    <property type="molecule type" value="Genomic_DNA"/>
</dbReference>
<accession>A0AAV2YSK7</accession>
<dbReference type="AlphaFoldDB" id="A0AAV2YSK7"/>
<feature type="non-terminal residue" evidence="1">
    <location>
        <position position="1"/>
    </location>
</feature>
<evidence type="ECO:0000313" key="1">
    <source>
        <dbReference type="EMBL" id="DAZ96783.1"/>
    </source>
</evidence>
<sequence>EYRNKTIEEVYDIDVQYARWLQNQDILIGPEPESNNSLKKFKDRDSSYLMTWGRYMNHTIKWIHTNNKAYFQWLQKMIMLQRIVQS</sequence>
<evidence type="ECO:0000313" key="2">
    <source>
        <dbReference type="Proteomes" id="UP001146120"/>
    </source>
</evidence>
<organism evidence="1 2">
    <name type="scientific">Lagenidium giganteum</name>
    <dbReference type="NCBI Taxonomy" id="4803"/>
    <lineage>
        <taxon>Eukaryota</taxon>
        <taxon>Sar</taxon>
        <taxon>Stramenopiles</taxon>
        <taxon>Oomycota</taxon>
        <taxon>Peronosporomycetes</taxon>
        <taxon>Pythiales</taxon>
        <taxon>Pythiaceae</taxon>
    </lineage>
</organism>
<comment type="caution">
    <text evidence="1">The sequence shown here is derived from an EMBL/GenBank/DDBJ whole genome shotgun (WGS) entry which is preliminary data.</text>
</comment>
<reference evidence="1" key="1">
    <citation type="submission" date="2022-11" db="EMBL/GenBank/DDBJ databases">
        <authorList>
            <person name="Morgan W.R."/>
            <person name="Tartar A."/>
        </authorList>
    </citation>
    <scope>NUCLEOTIDE SEQUENCE</scope>
    <source>
        <strain evidence="1">ARSEF 373</strain>
    </source>
</reference>
<reference evidence="1" key="2">
    <citation type="journal article" date="2023" name="Microbiol Resour">
        <title>Decontamination and Annotation of the Draft Genome Sequence of the Oomycete Lagenidium giganteum ARSEF 373.</title>
        <authorList>
            <person name="Morgan W.R."/>
            <person name="Tartar A."/>
        </authorList>
    </citation>
    <scope>NUCLEOTIDE SEQUENCE</scope>
    <source>
        <strain evidence="1">ARSEF 373</strain>
    </source>
</reference>
<protein>
    <submittedName>
        <fullName evidence="1">Uncharacterized protein</fullName>
    </submittedName>
</protein>
<name>A0AAV2YSK7_9STRA</name>